<reference evidence="1" key="1">
    <citation type="submission" date="2022-03" db="EMBL/GenBank/DDBJ databases">
        <authorList>
            <person name="Martin C."/>
        </authorList>
    </citation>
    <scope>NUCLEOTIDE SEQUENCE</scope>
</reference>
<keyword evidence="2" id="KW-1185">Reference proteome</keyword>
<gene>
    <name evidence="1" type="ORF">OFUS_LOCUS8262</name>
</gene>
<evidence type="ECO:0000313" key="2">
    <source>
        <dbReference type="Proteomes" id="UP000749559"/>
    </source>
</evidence>
<dbReference type="InterPro" id="IPR031720">
    <property type="entry name" value="DUF4728"/>
</dbReference>
<dbReference type="Pfam" id="PF15860">
    <property type="entry name" value="DUF4728"/>
    <property type="match status" value="1"/>
</dbReference>
<dbReference type="OrthoDB" id="10067585at2759"/>
<dbReference type="PANTHER" id="PTHR36694">
    <property type="entry name" value="PASIFLORA 1, ISOFORM A-RELATED"/>
    <property type="match status" value="1"/>
</dbReference>
<dbReference type="PANTHER" id="PTHR36694:SF11">
    <property type="entry name" value="LP21121P-RELATED"/>
    <property type="match status" value="1"/>
</dbReference>
<protein>
    <submittedName>
        <fullName evidence="1">Uncharacterized protein</fullName>
    </submittedName>
</protein>
<evidence type="ECO:0000313" key="1">
    <source>
        <dbReference type="EMBL" id="CAH1781716.1"/>
    </source>
</evidence>
<organism evidence="1 2">
    <name type="scientific">Owenia fusiformis</name>
    <name type="common">Polychaete worm</name>
    <dbReference type="NCBI Taxonomy" id="6347"/>
    <lineage>
        <taxon>Eukaryota</taxon>
        <taxon>Metazoa</taxon>
        <taxon>Spiralia</taxon>
        <taxon>Lophotrochozoa</taxon>
        <taxon>Annelida</taxon>
        <taxon>Polychaeta</taxon>
        <taxon>Sedentaria</taxon>
        <taxon>Canalipalpata</taxon>
        <taxon>Sabellida</taxon>
        <taxon>Oweniida</taxon>
        <taxon>Oweniidae</taxon>
        <taxon>Owenia</taxon>
    </lineage>
</organism>
<accession>A0A8J1YDL7</accession>
<proteinExistence type="predicted"/>
<sequence length="160" mass="18313">MQLMKSCCCCCTLKIGTYLCAAYTLLLSTISFVFIGLTSLQLYKDDVKIDGPERNTYIKLIVATVVFTLWMLFAILLVVGCIKKSKNFLLPWVIWTILIEIFCIYEFVSYLIIVIFGDSSTVEFGNAVYVYMASSIVIIVMNIYAILCAISYYLELKQYW</sequence>
<comment type="caution">
    <text evidence="1">The sequence shown here is derived from an EMBL/GenBank/DDBJ whole genome shotgun (WGS) entry which is preliminary data.</text>
</comment>
<name>A0A8J1YDL7_OWEFU</name>
<dbReference type="AlphaFoldDB" id="A0A8J1YDL7"/>
<dbReference type="EMBL" id="CAIIXF020000004">
    <property type="protein sequence ID" value="CAH1781716.1"/>
    <property type="molecule type" value="Genomic_DNA"/>
</dbReference>
<dbReference type="Proteomes" id="UP000749559">
    <property type="component" value="Unassembled WGS sequence"/>
</dbReference>